<geneLocation type="plasmid" evidence="1">
    <name>megaplasmid 2</name>
</geneLocation>
<accession>Q6W2G6</accession>
<proteinExistence type="predicted"/>
<dbReference type="AlphaFoldDB" id="Q6W2G6"/>
<evidence type="ECO:0000313" key="1">
    <source>
        <dbReference type="EMBL" id="AAQ87051.1"/>
    </source>
</evidence>
<gene>
    <name evidence="1" type="ORF">RNGR00024</name>
</gene>
<name>Q6W2G6_SINFN</name>
<reference evidence="1" key="1">
    <citation type="journal article" date="2004" name="J. Bacteriol.">
        <title>An evolutionary hot spot: the pNGR234b replicon of Rhizobium sp. strain NGR234.</title>
        <authorList>
            <person name="Streit W.R."/>
            <person name="Schmitz R.A."/>
            <person name="Perret X."/>
            <person name="Staehelin C."/>
            <person name="Deakin W.J."/>
            <person name="Raasch C."/>
            <person name="Liesegang H."/>
            <person name="Broughton W.J."/>
        </authorList>
    </citation>
    <scope>NUCLEOTIDE SEQUENCE</scope>
    <source>
        <strain evidence="1">NGR234</strain>
        <plasmid evidence="1">megaplasmid 2</plasmid>
    </source>
</reference>
<keyword evidence="1" id="KW-0614">Plasmid</keyword>
<sequence length="37" mass="4307">MQEILRNRNFAKAASEHTSMGKCHYWQGAAERIEDQV</sequence>
<organism evidence="1">
    <name type="scientific">Sinorhizobium fredii (strain NBRC 101917 / NGR234)</name>
    <dbReference type="NCBI Taxonomy" id="394"/>
    <lineage>
        <taxon>Bacteria</taxon>
        <taxon>Pseudomonadati</taxon>
        <taxon>Pseudomonadota</taxon>
        <taxon>Alphaproteobacteria</taxon>
        <taxon>Hyphomicrobiales</taxon>
        <taxon>Rhizobiaceae</taxon>
        <taxon>Sinorhizobium/Ensifer group</taxon>
        <taxon>Sinorhizobium</taxon>
    </lineage>
</organism>
<protein>
    <submittedName>
        <fullName evidence="1">Uncharacterized protein</fullName>
    </submittedName>
</protein>
<dbReference type="EMBL" id="AY316746">
    <property type="protein sequence ID" value="AAQ87051.1"/>
    <property type="molecule type" value="Genomic_DNA"/>
</dbReference>